<dbReference type="InterPro" id="IPR000719">
    <property type="entry name" value="Prot_kinase_dom"/>
</dbReference>
<dbReference type="Gene3D" id="1.10.510.10">
    <property type="entry name" value="Transferase(Phosphotransferase) domain 1"/>
    <property type="match status" value="1"/>
</dbReference>
<dbReference type="FunFam" id="3.30.200.20:FF:000375">
    <property type="entry name" value="Cell division related protein kinase 2"/>
    <property type="match status" value="1"/>
</dbReference>
<dbReference type="GO" id="GO:0007165">
    <property type="term" value="P:signal transduction"/>
    <property type="evidence" value="ECO:0007669"/>
    <property type="project" value="TreeGrafter"/>
</dbReference>
<protein>
    <recommendedName>
        <fullName evidence="9">Cyclin-dependent kinase 2 homolog</fullName>
        <ecNumber evidence="2">2.7.11.22</ecNumber>
    </recommendedName>
    <alternativeName>
        <fullName evidence="10">Cell division control protein 2 homolog</fullName>
    </alternativeName>
    <alternativeName>
        <fullName evidence="11">cdc2-related kinase 2</fullName>
    </alternativeName>
</protein>
<dbReference type="SMART" id="SM00220">
    <property type="entry name" value="S_TKc"/>
    <property type="match status" value="1"/>
</dbReference>
<proteinExistence type="inferred from homology"/>
<evidence type="ECO:0000313" key="17">
    <source>
        <dbReference type="EMBL" id="CEM38124.1"/>
    </source>
</evidence>
<name>A0A0G4H3Q0_9ALVE</name>
<comment type="catalytic activity">
    <reaction evidence="12">
        <text>L-threonyl-[protein] + ATP = O-phospho-L-threonyl-[protein] + ADP + H(+)</text>
        <dbReference type="Rhea" id="RHEA:46608"/>
        <dbReference type="Rhea" id="RHEA-COMP:11060"/>
        <dbReference type="Rhea" id="RHEA-COMP:11605"/>
        <dbReference type="ChEBI" id="CHEBI:15378"/>
        <dbReference type="ChEBI" id="CHEBI:30013"/>
        <dbReference type="ChEBI" id="CHEBI:30616"/>
        <dbReference type="ChEBI" id="CHEBI:61977"/>
        <dbReference type="ChEBI" id="CHEBI:456216"/>
        <dbReference type="EC" id="2.7.11.22"/>
    </reaction>
</comment>
<evidence type="ECO:0000256" key="8">
    <source>
        <dbReference type="ARBA" id="ARBA00038543"/>
    </source>
</evidence>
<dbReference type="FunFam" id="1.10.510.10:FF:000574">
    <property type="entry name" value="Cell division related protein kinase 2"/>
    <property type="match status" value="1"/>
</dbReference>
<feature type="compositionally biased region" description="Basic and acidic residues" evidence="15">
    <location>
        <begin position="19"/>
        <end position="33"/>
    </location>
</feature>
<evidence type="ECO:0000256" key="14">
    <source>
        <dbReference type="PROSITE-ProRule" id="PRU10141"/>
    </source>
</evidence>
<dbReference type="GO" id="GO:0010389">
    <property type="term" value="P:regulation of G2/M transition of mitotic cell cycle"/>
    <property type="evidence" value="ECO:0007669"/>
    <property type="project" value="TreeGrafter"/>
</dbReference>
<feature type="domain" description="Protein kinase" evidence="16">
    <location>
        <begin position="157"/>
        <end position="526"/>
    </location>
</feature>
<evidence type="ECO:0000256" key="6">
    <source>
        <dbReference type="ARBA" id="ARBA00022777"/>
    </source>
</evidence>
<keyword evidence="3" id="KW-0723">Serine/threonine-protein kinase</keyword>
<keyword evidence="7 14" id="KW-0067">ATP-binding</keyword>
<evidence type="ECO:0000256" key="15">
    <source>
        <dbReference type="SAM" id="MobiDB-lite"/>
    </source>
</evidence>
<dbReference type="GO" id="GO:0004693">
    <property type="term" value="F:cyclin-dependent protein serine/threonine kinase activity"/>
    <property type="evidence" value="ECO:0007669"/>
    <property type="project" value="UniProtKB-EC"/>
</dbReference>
<comment type="subunit">
    <text evidence="8">May form a complex composed of at least the catalytic subunit CRK2 and a cyclin.</text>
</comment>
<organism evidence="17">
    <name type="scientific">Chromera velia CCMP2878</name>
    <dbReference type="NCBI Taxonomy" id="1169474"/>
    <lineage>
        <taxon>Eukaryota</taxon>
        <taxon>Sar</taxon>
        <taxon>Alveolata</taxon>
        <taxon>Colpodellida</taxon>
        <taxon>Chromeraceae</taxon>
        <taxon>Chromera</taxon>
    </lineage>
</organism>
<evidence type="ECO:0000256" key="7">
    <source>
        <dbReference type="ARBA" id="ARBA00022840"/>
    </source>
</evidence>
<dbReference type="InterPro" id="IPR017441">
    <property type="entry name" value="Protein_kinase_ATP_BS"/>
</dbReference>
<dbReference type="PANTHER" id="PTHR24056">
    <property type="entry name" value="CELL DIVISION PROTEIN KINASE"/>
    <property type="match status" value="1"/>
</dbReference>
<evidence type="ECO:0000256" key="12">
    <source>
        <dbReference type="ARBA" id="ARBA00047811"/>
    </source>
</evidence>
<evidence type="ECO:0000256" key="10">
    <source>
        <dbReference type="ARBA" id="ARBA00041902"/>
    </source>
</evidence>
<feature type="region of interest" description="Disordered" evidence="15">
    <location>
        <begin position="250"/>
        <end position="331"/>
    </location>
</feature>
<reference evidence="17" key="1">
    <citation type="submission" date="2014-11" db="EMBL/GenBank/DDBJ databases">
        <authorList>
            <person name="Otto D Thomas"/>
            <person name="Naeem Raeece"/>
        </authorList>
    </citation>
    <scope>NUCLEOTIDE SEQUENCE</scope>
</reference>
<evidence type="ECO:0000256" key="11">
    <source>
        <dbReference type="ARBA" id="ARBA00042858"/>
    </source>
</evidence>
<feature type="compositionally biased region" description="Basic and acidic residues" evidence="15">
    <location>
        <begin position="251"/>
        <end position="270"/>
    </location>
</feature>
<dbReference type="InterPro" id="IPR008271">
    <property type="entry name" value="Ser/Thr_kinase_AS"/>
</dbReference>
<evidence type="ECO:0000256" key="2">
    <source>
        <dbReference type="ARBA" id="ARBA00012425"/>
    </source>
</evidence>
<keyword evidence="6" id="KW-0418">Kinase</keyword>
<keyword evidence="5 14" id="KW-0547">Nucleotide-binding</keyword>
<feature type="binding site" evidence="14">
    <location>
        <position position="186"/>
    </location>
    <ligand>
        <name>ATP</name>
        <dbReference type="ChEBI" id="CHEBI:30616"/>
    </ligand>
</feature>
<dbReference type="Gene3D" id="3.30.200.20">
    <property type="entry name" value="Phosphorylase Kinase, domain 1"/>
    <property type="match status" value="1"/>
</dbReference>
<evidence type="ECO:0000256" key="5">
    <source>
        <dbReference type="ARBA" id="ARBA00022741"/>
    </source>
</evidence>
<dbReference type="EC" id="2.7.11.22" evidence="2"/>
<dbReference type="GO" id="GO:0000307">
    <property type="term" value="C:cyclin-dependent protein kinase holoenzyme complex"/>
    <property type="evidence" value="ECO:0007669"/>
    <property type="project" value="TreeGrafter"/>
</dbReference>
<comment type="similarity">
    <text evidence="1">Belongs to the protein kinase superfamily. CMGC Ser/Thr protein kinase family. CDC2/CDKX subfamily.</text>
</comment>
<dbReference type="GO" id="GO:0000082">
    <property type="term" value="P:G1/S transition of mitotic cell cycle"/>
    <property type="evidence" value="ECO:0007669"/>
    <property type="project" value="TreeGrafter"/>
</dbReference>
<dbReference type="SUPFAM" id="SSF56112">
    <property type="entry name" value="Protein kinase-like (PK-like)"/>
    <property type="match status" value="1"/>
</dbReference>
<dbReference type="PROSITE" id="PS00107">
    <property type="entry name" value="PROTEIN_KINASE_ATP"/>
    <property type="match status" value="1"/>
</dbReference>
<dbReference type="InterPro" id="IPR011009">
    <property type="entry name" value="Kinase-like_dom_sf"/>
</dbReference>
<comment type="catalytic activity">
    <reaction evidence="13">
        <text>L-seryl-[protein] + ATP = O-phospho-L-seryl-[protein] + ADP + H(+)</text>
        <dbReference type="Rhea" id="RHEA:17989"/>
        <dbReference type="Rhea" id="RHEA-COMP:9863"/>
        <dbReference type="Rhea" id="RHEA-COMP:11604"/>
        <dbReference type="ChEBI" id="CHEBI:15378"/>
        <dbReference type="ChEBI" id="CHEBI:29999"/>
        <dbReference type="ChEBI" id="CHEBI:30616"/>
        <dbReference type="ChEBI" id="CHEBI:83421"/>
        <dbReference type="ChEBI" id="CHEBI:456216"/>
        <dbReference type="EC" id="2.7.11.22"/>
    </reaction>
</comment>
<feature type="compositionally biased region" description="Polar residues" evidence="15">
    <location>
        <begin position="124"/>
        <end position="136"/>
    </location>
</feature>
<evidence type="ECO:0000256" key="13">
    <source>
        <dbReference type="ARBA" id="ARBA00048367"/>
    </source>
</evidence>
<dbReference type="Pfam" id="PF00069">
    <property type="entry name" value="Pkinase"/>
    <property type="match status" value="2"/>
</dbReference>
<evidence type="ECO:0000256" key="3">
    <source>
        <dbReference type="ARBA" id="ARBA00022527"/>
    </source>
</evidence>
<dbReference type="InterPro" id="IPR050108">
    <property type="entry name" value="CDK"/>
</dbReference>
<evidence type="ECO:0000256" key="4">
    <source>
        <dbReference type="ARBA" id="ARBA00022679"/>
    </source>
</evidence>
<feature type="region of interest" description="Disordered" evidence="15">
    <location>
        <begin position="1"/>
        <end position="44"/>
    </location>
</feature>
<dbReference type="PANTHER" id="PTHR24056:SF254">
    <property type="entry name" value="CYCLIN-DEPENDENT KINASE 2"/>
    <property type="match status" value="1"/>
</dbReference>
<evidence type="ECO:0000256" key="9">
    <source>
        <dbReference type="ARBA" id="ARBA00039612"/>
    </source>
</evidence>
<sequence length="544" mass="62223">MPQRAAAVAKHQSQLSETPAHKSNGEKRIELRRKPSKKQRIREEKLKAQIARWQEQRRSENEKVEQAAARLREREEWEASEAARLHKEKHREYWHEIRRRLKAGCSAEELDDVPHPDAPITRRFGTSQKPSIPTSQKEGRMTSLKIPSASYQVTQKYMVAERVGEGTYGVVSKATSRADGRTVAIKQIRCEHDDEGVPSTALREIALLKELEHTNVVQLLDVLCSPGEMYLVFEFLDYDLKKYMKHQAKKKEKDAKQEKEKYSSKEKENAGAENAISLPDRARDAERGGGRELKDRGVLRDRLKDRERGRDRERDRERDTTILPPLSPPATNPNALSIAEAQLFTWQLLNGVAYCHAHRVVHRDLKPQNLLLSKNLVLKIADFGLARAFSIPIKTYTHEVVTLWYRAPEVLLGGRQYATPVDLWSVGCIMAELLKGEALFAGDSEIDTLFKMFRTLGTPTDCVWPGVSRLPDFKQTFPRWKSNPEEKLRSLLPQLDAAGLNLLTRLLTYDPAFRITASEALGHPWLSNVPRMASHLDLDSWRQE</sequence>
<dbReference type="EMBL" id="CDMZ01001831">
    <property type="protein sequence ID" value="CEM38124.1"/>
    <property type="molecule type" value="Genomic_DNA"/>
</dbReference>
<dbReference type="PhylomeDB" id="A0A0G4H3Q0"/>
<dbReference type="GO" id="GO:0005634">
    <property type="term" value="C:nucleus"/>
    <property type="evidence" value="ECO:0007669"/>
    <property type="project" value="TreeGrafter"/>
</dbReference>
<feature type="compositionally biased region" description="Basic and acidic residues" evidence="15">
    <location>
        <begin position="280"/>
        <end position="320"/>
    </location>
</feature>
<gene>
    <name evidence="17" type="ORF">Cvel_5629</name>
</gene>
<evidence type="ECO:0000259" key="16">
    <source>
        <dbReference type="PROSITE" id="PS50011"/>
    </source>
</evidence>
<dbReference type="PROSITE" id="PS50011">
    <property type="entry name" value="PROTEIN_KINASE_DOM"/>
    <property type="match status" value="1"/>
</dbReference>
<dbReference type="VEuPathDB" id="CryptoDB:Cvel_5629"/>
<keyword evidence="4" id="KW-0808">Transferase</keyword>
<dbReference type="PROSITE" id="PS00108">
    <property type="entry name" value="PROTEIN_KINASE_ST"/>
    <property type="match status" value="1"/>
</dbReference>
<dbReference type="AlphaFoldDB" id="A0A0G4H3Q0"/>
<dbReference type="GO" id="GO:0030332">
    <property type="term" value="F:cyclin binding"/>
    <property type="evidence" value="ECO:0007669"/>
    <property type="project" value="TreeGrafter"/>
</dbReference>
<dbReference type="GO" id="GO:0005737">
    <property type="term" value="C:cytoplasm"/>
    <property type="evidence" value="ECO:0007669"/>
    <property type="project" value="TreeGrafter"/>
</dbReference>
<feature type="region of interest" description="Disordered" evidence="15">
    <location>
        <begin position="110"/>
        <end position="141"/>
    </location>
</feature>
<evidence type="ECO:0000256" key="1">
    <source>
        <dbReference type="ARBA" id="ARBA00006485"/>
    </source>
</evidence>
<dbReference type="GO" id="GO:0005524">
    <property type="term" value="F:ATP binding"/>
    <property type="evidence" value="ECO:0007669"/>
    <property type="project" value="UniProtKB-UniRule"/>
</dbReference>
<accession>A0A0G4H3Q0</accession>
<dbReference type="GO" id="GO:0010468">
    <property type="term" value="P:regulation of gene expression"/>
    <property type="evidence" value="ECO:0007669"/>
    <property type="project" value="TreeGrafter"/>
</dbReference>
<dbReference type="CDD" id="cd07829">
    <property type="entry name" value="STKc_CDK_like"/>
    <property type="match status" value="1"/>
</dbReference>